<keyword evidence="4 7" id="KW-0106">Calcium</keyword>
<dbReference type="PROSITE" id="PS50268">
    <property type="entry name" value="CADHERIN_2"/>
    <property type="match status" value="1"/>
</dbReference>
<keyword evidence="6" id="KW-0472">Membrane</keyword>
<dbReference type="PROSITE" id="PS00232">
    <property type="entry name" value="CADHERIN_1"/>
    <property type="match status" value="2"/>
</dbReference>
<keyword evidence="3" id="KW-0677">Repeat</keyword>
<accession>A0ABD0PX76</accession>
<dbReference type="PANTHER" id="PTHR24026:SF126">
    <property type="entry name" value="PROTOCADHERIN FAT 4"/>
    <property type="match status" value="1"/>
</dbReference>
<proteinExistence type="predicted"/>
<dbReference type="AlphaFoldDB" id="A0ABD0PX76"/>
<evidence type="ECO:0000256" key="7">
    <source>
        <dbReference type="PROSITE-ProRule" id="PRU00043"/>
    </source>
</evidence>
<comment type="caution">
    <text evidence="9">The sequence shown here is derived from an EMBL/GenBank/DDBJ whole genome shotgun (WGS) entry which is preliminary data.</text>
</comment>
<dbReference type="CDD" id="cd11304">
    <property type="entry name" value="Cadherin_repeat"/>
    <property type="match status" value="1"/>
</dbReference>
<feature type="domain" description="Cadherin" evidence="8">
    <location>
        <begin position="18"/>
        <end position="125"/>
    </location>
</feature>
<dbReference type="InterPro" id="IPR015919">
    <property type="entry name" value="Cadherin-like_sf"/>
</dbReference>
<feature type="non-terminal residue" evidence="9">
    <location>
        <position position="1"/>
    </location>
</feature>
<evidence type="ECO:0000256" key="2">
    <source>
        <dbReference type="ARBA" id="ARBA00022692"/>
    </source>
</evidence>
<dbReference type="PRINTS" id="PR00205">
    <property type="entry name" value="CADHERIN"/>
</dbReference>
<reference evidence="9 10" key="1">
    <citation type="submission" date="2024-05" db="EMBL/GenBank/DDBJ databases">
        <title>Genome sequencing and assembly of Indian major carp, Cirrhinus mrigala (Hamilton, 1822).</title>
        <authorList>
            <person name="Mohindra V."/>
            <person name="Chowdhury L.M."/>
            <person name="Lal K."/>
            <person name="Jena J.K."/>
        </authorList>
    </citation>
    <scope>NUCLEOTIDE SEQUENCE [LARGE SCALE GENOMIC DNA]</scope>
    <source>
        <strain evidence="9">CM1030</strain>
        <tissue evidence="9">Blood</tissue>
    </source>
</reference>
<dbReference type="InterPro" id="IPR020894">
    <property type="entry name" value="Cadherin_CS"/>
</dbReference>
<evidence type="ECO:0000256" key="3">
    <source>
        <dbReference type="ARBA" id="ARBA00022737"/>
    </source>
</evidence>
<dbReference type="GO" id="GO:0009653">
    <property type="term" value="P:anatomical structure morphogenesis"/>
    <property type="evidence" value="ECO:0007669"/>
    <property type="project" value="UniProtKB-ARBA"/>
</dbReference>
<dbReference type="PANTHER" id="PTHR24026">
    <property type="entry name" value="FAT ATYPICAL CADHERIN-RELATED"/>
    <property type="match status" value="1"/>
</dbReference>
<sequence length="140" mass="15418">VVVGIQVLDINDNDPILLNLPYNTSVSEGAPVHTSITRVRAQDSDSDRNALLTYSITAGNTDGSFYINETSGVVQVNRPLDRERVAEYSLTITVKDNPDNPRIARRDSELLVVAVLDVNDNRPIFTQSSYRGEISENSPT</sequence>
<dbReference type="Pfam" id="PF00028">
    <property type="entry name" value="Cadherin"/>
    <property type="match status" value="1"/>
</dbReference>
<dbReference type="GO" id="GO:0007155">
    <property type="term" value="P:cell adhesion"/>
    <property type="evidence" value="ECO:0007669"/>
    <property type="project" value="UniProtKB-KW"/>
</dbReference>
<evidence type="ECO:0000256" key="6">
    <source>
        <dbReference type="ARBA" id="ARBA00023136"/>
    </source>
</evidence>
<evidence type="ECO:0000313" key="9">
    <source>
        <dbReference type="EMBL" id="KAL0178522.1"/>
    </source>
</evidence>
<dbReference type="EMBL" id="JAMKFB020000013">
    <property type="protein sequence ID" value="KAL0178522.1"/>
    <property type="molecule type" value="Genomic_DNA"/>
</dbReference>
<dbReference type="SMART" id="SM00112">
    <property type="entry name" value="CA"/>
    <property type="match status" value="1"/>
</dbReference>
<dbReference type="Gene3D" id="2.60.40.60">
    <property type="entry name" value="Cadherins"/>
    <property type="match status" value="2"/>
</dbReference>
<dbReference type="Proteomes" id="UP001529510">
    <property type="component" value="Unassembled WGS sequence"/>
</dbReference>
<protein>
    <recommendedName>
        <fullName evidence="8">Cadherin domain-containing protein</fullName>
    </recommendedName>
</protein>
<dbReference type="SUPFAM" id="SSF49313">
    <property type="entry name" value="Cadherin-like"/>
    <property type="match status" value="1"/>
</dbReference>
<comment type="subcellular location">
    <subcellularLocation>
        <location evidence="1">Membrane</location>
    </subcellularLocation>
</comment>
<evidence type="ECO:0000256" key="1">
    <source>
        <dbReference type="ARBA" id="ARBA00004370"/>
    </source>
</evidence>
<keyword evidence="2" id="KW-0812">Transmembrane</keyword>
<feature type="non-terminal residue" evidence="9">
    <location>
        <position position="140"/>
    </location>
</feature>
<evidence type="ECO:0000256" key="4">
    <source>
        <dbReference type="ARBA" id="ARBA00022837"/>
    </source>
</evidence>
<dbReference type="FunFam" id="2.60.40.60:FF:000173">
    <property type="entry name" value="Cadherin 23"/>
    <property type="match status" value="1"/>
</dbReference>
<organism evidence="9 10">
    <name type="scientific">Cirrhinus mrigala</name>
    <name type="common">Mrigala</name>
    <dbReference type="NCBI Taxonomy" id="683832"/>
    <lineage>
        <taxon>Eukaryota</taxon>
        <taxon>Metazoa</taxon>
        <taxon>Chordata</taxon>
        <taxon>Craniata</taxon>
        <taxon>Vertebrata</taxon>
        <taxon>Euteleostomi</taxon>
        <taxon>Actinopterygii</taxon>
        <taxon>Neopterygii</taxon>
        <taxon>Teleostei</taxon>
        <taxon>Ostariophysi</taxon>
        <taxon>Cypriniformes</taxon>
        <taxon>Cyprinidae</taxon>
        <taxon>Labeoninae</taxon>
        <taxon>Labeonini</taxon>
        <taxon>Cirrhinus</taxon>
    </lineage>
</organism>
<dbReference type="InterPro" id="IPR002126">
    <property type="entry name" value="Cadherin-like_dom"/>
</dbReference>
<gene>
    <name evidence="9" type="ORF">M9458_027416</name>
</gene>
<keyword evidence="5" id="KW-1133">Transmembrane helix</keyword>
<evidence type="ECO:0000259" key="8">
    <source>
        <dbReference type="PROSITE" id="PS50268"/>
    </source>
</evidence>
<evidence type="ECO:0000256" key="5">
    <source>
        <dbReference type="ARBA" id="ARBA00022989"/>
    </source>
</evidence>
<dbReference type="GO" id="GO:0005509">
    <property type="term" value="F:calcium ion binding"/>
    <property type="evidence" value="ECO:0007669"/>
    <property type="project" value="UniProtKB-UniRule"/>
</dbReference>
<dbReference type="GO" id="GO:0005886">
    <property type="term" value="C:plasma membrane"/>
    <property type="evidence" value="ECO:0007669"/>
    <property type="project" value="UniProtKB-SubCell"/>
</dbReference>
<evidence type="ECO:0000313" key="10">
    <source>
        <dbReference type="Proteomes" id="UP001529510"/>
    </source>
</evidence>
<name>A0ABD0PX76_CIRMR</name>
<keyword evidence="10" id="KW-1185">Reference proteome</keyword>